<dbReference type="GO" id="GO:0003700">
    <property type="term" value="F:DNA-binding transcription factor activity"/>
    <property type="evidence" value="ECO:0007669"/>
    <property type="project" value="InterPro"/>
</dbReference>
<keyword evidence="3" id="KW-0804">Transcription</keyword>
<dbReference type="CDD" id="cd02209">
    <property type="entry name" value="cupin_XRE_C"/>
    <property type="match status" value="1"/>
</dbReference>
<dbReference type="Pfam" id="PF12833">
    <property type="entry name" value="HTH_18"/>
    <property type="match status" value="1"/>
</dbReference>
<proteinExistence type="predicted"/>
<keyword evidence="2" id="KW-0238">DNA-binding</keyword>
<dbReference type="InterPro" id="IPR018060">
    <property type="entry name" value="HTH_AraC"/>
</dbReference>
<dbReference type="PROSITE" id="PS01124">
    <property type="entry name" value="HTH_ARAC_FAMILY_2"/>
    <property type="match status" value="1"/>
</dbReference>
<dbReference type="InterPro" id="IPR009057">
    <property type="entry name" value="Homeodomain-like_sf"/>
</dbReference>
<keyword evidence="1" id="KW-0805">Transcription regulation</keyword>
<protein>
    <submittedName>
        <fullName evidence="5">Methylphosphotriester-DNA--protein-cysteine S-methyltransferase</fullName>
        <ecNumber evidence="5">2.1.1.-</ecNumber>
    </submittedName>
</protein>
<dbReference type="AlphaFoldDB" id="A0A173T1V7"/>
<sequence length="307" mass="36103">MEKKEMEIVRHTTMNHLEVFIVEMTSRGPHGHDDFELGMILEGTMTLFLEQEQYHLKAGDIYFINRYQVHSFSNKTGRNRILAFQIDSDFYKHIFYQSKFLHFEDTVFCNGPFYLQLRRLLLNCARCYFSETTYNELKCSELLIEIMYQLLTNARPSFTGEKEYNAAQTASHRINRITDYIAEHSSEKISLQDIADLEHITTYHASHFITKILGISFQDYLNNVRFEHALELIQNSDLSILDICMETGFSSSRYLNKLFEEKMGCTAREYLKTSKKPHLIDTVLPTDNIQKRYSFEQSAFILQKVPD</sequence>
<evidence type="ECO:0000256" key="3">
    <source>
        <dbReference type="ARBA" id="ARBA00023163"/>
    </source>
</evidence>
<name>A0A173T1V7_9FIRM</name>
<evidence type="ECO:0000313" key="6">
    <source>
        <dbReference type="Proteomes" id="UP000095727"/>
    </source>
</evidence>
<keyword evidence="5" id="KW-0489">Methyltransferase</keyword>
<dbReference type="EC" id="2.1.1.-" evidence="5"/>
<accession>A0A173T1V7</accession>
<dbReference type="Gene3D" id="2.60.120.10">
    <property type="entry name" value="Jelly Rolls"/>
    <property type="match status" value="1"/>
</dbReference>
<dbReference type="GO" id="GO:0043565">
    <property type="term" value="F:sequence-specific DNA binding"/>
    <property type="evidence" value="ECO:0007669"/>
    <property type="project" value="InterPro"/>
</dbReference>
<dbReference type="EMBL" id="CYXR01000011">
    <property type="protein sequence ID" value="CUM95947.1"/>
    <property type="molecule type" value="Genomic_DNA"/>
</dbReference>
<dbReference type="Pfam" id="PF02311">
    <property type="entry name" value="AraC_binding"/>
    <property type="match status" value="1"/>
</dbReference>
<dbReference type="SMART" id="SM00342">
    <property type="entry name" value="HTH_ARAC"/>
    <property type="match status" value="1"/>
</dbReference>
<organism evidence="5 6">
    <name type="scientific">Coprococcus comes</name>
    <dbReference type="NCBI Taxonomy" id="410072"/>
    <lineage>
        <taxon>Bacteria</taxon>
        <taxon>Bacillati</taxon>
        <taxon>Bacillota</taxon>
        <taxon>Clostridia</taxon>
        <taxon>Lachnospirales</taxon>
        <taxon>Lachnospiraceae</taxon>
        <taxon>Coprococcus</taxon>
    </lineage>
</organism>
<evidence type="ECO:0000259" key="4">
    <source>
        <dbReference type="PROSITE" id="PS01124"/>
    </source>
</evidence>
<dbReference type="SUPFAM" id="SSF46689">
    <property type="entry name" value="Homeodomain-like"/>
    <property type="match status" value="2"/>
</dbReference>
<dbReference type="PANTHER" id="PTHR43280:SF28">
    <property type="entry name" value="HTH-TYPE TRANSCRIPTIONAL ACTIVATOR RHAS"/>
    <property type="match status" value="1"/>
</dbReference>
<evidence type="ECO:0000313" key="5">
    <source>
        <dbReference type="EMBL" id="CUM95947.1"/>
    </source>
</evidence>
<dbReference type="SUPFAM" id="SSF51215">
    <property type="entry name" value="Regulatory protein AraC"/>
    <property type="match status" value="1"/>
</dbReference>
<dbReference type="Proteomes" id="UP000095727">
    <property type="component" value="Unassembled WGS sequence"/>
</dbReference>
<evidence type="ECO:0000256" key="2">
    <source>
        <dbReference type="ARBA" id="ARBA00023125"/>
    </source>
</evidence>
<keyword evidence="5" id="KW-0808">Transferase</keyword>
<dbReference type="RefSeq" id="WP_055156867.1">
    <property type="nucleotide sequence ID" value="NZ_CYXR01000011.1"/>
</dbReference>
<feature type="domain" description="HTH araC/xylS-type" evidence="4">
    <location>
        <begin position="175"/>
        <end position="273"/>
    </location>
</feature>
<dbReference type="PANTHER" id="PTHR43280">
    <property type="entry name" value="ARAC-FAMILY TRANSCRIPTIONAL REGULATOR"/>
    <property type="match status" value="1"/>
</dbReference>
<dbReference type="GO" id="GO:0008168">
    <property type="term" value="F:methyltransferase activity"/>
    <property type="evidence" value="ECO:0007669"/>
    <property type="project" value="UniProtKB-KW"/>
</dbReference>
<gene>
    <name evidence="5" type="primary">adaA_4</name>
    <name evidence="5" type="ORF">ERS852574_01829</name>
</gene>
<dbReference type="Gene3D" id="1.10.10.60">
    <property type="entry name" value="Homeodomain-like"/>
    <property type="match status" value="2"/>
</dbReference>
<dbReference type="InterPro" id="IPR037923">
    <property type="entry name" value="HTH-like"/>
</dbReference>
<dbReference type="GO" id="GO:0032259">
    <property type="term" value="P:methylation"/>
    <property type="evidence" value="ECO:0007669"/>
    <property type="project" value="UniProtKB-KW"/>
</dbReference>
<reference evidence="5 6" key="1">
    <citation type="submission" date="2015-09" db="EMBL/GenBank/DDBJ databases">
        <authorList>
            <consortium name="Pathogen Informatics"/>
        </authorList>
    </citation>
    <scope>NUCLEOTIDE SEQUENCE [LARGE SCALE GENOMIC DNA]</scope>
    <source>
        <strain evidence="5 6">2789STDY5834962</strain>
    </source>
</reference>
<dbReference type="InterPro" id="IPR003313">
    <property type="entry name" value="AraC-bd"/>
</dbReference>
<dbReference type="InterPro" id="IPR014710">
    <property type="entry name" value="RmlC-like_jellyroll"/>
</dbReference>
<evidence type="ECO:0000256" key="1">
    <source>
        <dbReference type="ARBA" id="ARBA00023015"/>
    </source>
</evidence>